<evidence type="ECO:0000256" key="1">
    <source>
        <dbReference type="ARBA" id="ARBA00004651"/>
    </source>
</evidence>
<sequence>MRTVAFFLLSVGLLVLQTTVLQAGPSWFSVPDLVLVLVAFIAYRFPWLSGLFLCFAAGWMMDVLAGSFPGLFLFQYLFVFLVLLLVTQRSPIRESAYQVPLVGIVYFTVQCVSYFAMSAIDAEFLLPWSWGRLIRDTVVVMVATIPCFILFNSLYEYLMQRRTVARVLQRKSGNRFR</sequence>
<accession>A0ABM7W586</accession>
<evidence type="ECO:0000256" key="3">
    <source>
        <dbReference type="ARBA" id="ARBA00022475"/>
    </source>
</evidence>
<protein>
    <recommendedName>
        <fullName evidence="11">Rod shape-determining protein MreD</fullName>
    </recommendedName>
</protein>
<keyword evidence="7 8" id="KW-0472">Membrane</keyword>
<dbReference type="NCBIfam" id="TIGR03426">
    <property type="entry name" value="shape_MreD"/>
    <property type="match status" value="1"/>
</dbReference>
<comment type="similarity">
    <text evidence="2">Belongs to the MreD family.</text>
</comment>
<feature type="transmembrane region" description="Helical" evidence="8">
    <location>
        <begin position="33"/>
        <end position="56"/>
    </location>
</feature>
<evidence type="ECO:0000256" key="6">
    <source>
        <dbReference type="ARBA" id="ARBA00022989"/>
    </source>
</evidence>
<keyword evidence="3" id="KW-1003">Cell membrane</keyword>
<keyword evidence="4 8" id="KW-0812">Transmembrane</keyword>
<evidence type="ECO:0000313" key="9">
    <source>
        <dbReference type="EMBL" id="BDD86086.1"/>
    </source>
</evidence>
<evidence type="ECO:0000256" key="5">
    <source>
        <dbReference type="ARBA" id="ARBA00022960"/>
    </source>
</evidence>
<evidence type="ECO:0000256" key="2">
    <source>
        <dbReference type="ARBA" id="ARBA00007776"/>
    </source>
</evidence>
<dbReference type="EMBL" id="AP025516">
    <property type="protein sequence ID" value="BDD86086.1"/>
    <property type="molecule type" value="Genomic_DNA"/>
</dbReference>
<keyword evidence="5" id="KW-0133">Cell shape</keyword>
<dbReference type="RefSeq" id="WP_284153183.1">
    <property type="nucleotide sequence ID" value="NZ_AP025516.1"/>
</dbReference>
<evidence type="ECO:0008006" key="11">
    <source>
        <dbReference type="Google" id="ProtNLM"/>
    </source>
</evidence>
<evidence type="ECO:0000256" key="8">
    <source>
        <dbReference type="SAM" id="Phobius"/>
    </source>
</evidence>
<reference evidence="9 10" key="1">
    <citation type="submission" date="2022-01" db="EMBL/GenBank/DDBJ databases">
        <title>Desulfofustis limnae sp. nov., a novel mesophilic sulfate-reducing bacterium isolated from marsh soil.</title>
        <authorList>
            <person name="Watanabe M."/>
            <person name="Takahashi A."/>
            <person name="Kojima H."/>
            <person name="Fukui M."/>
        </authorList>
    </citation>
    <scope>NUCLEOTIDE SEQUENCE [LARGE SCALE GENOMIC DNA]</scope>
    <source>
        <strain evidence="9 10">PPLL</strain>
    </source>
</reference>
<organism evidence="9 10">
    <name type="scientific">Desulfofustis limnaeus</name>
    <dbReference type="NCBI Taxonomy" id="2740163"/>
    <lineage>
        <taxon>Bacteria</taxon>
        <taxon>Pseudomonadati</taxon>
        <taxon>Thermodesulfobacteriota</taxon>
        <taxon>Desulfobulbia</taxon>
        <taxon>Desulfobulbales</taxon>
        <taxon>Desulfocapsaceae</taxon>
        <taxon>Desulfofustis</taxon>
    </lineage>
</organism>
<evidence type="ECO:0000256" key="7">
    <source>
        <dbReference type="ARBA" id="ARBA00023136"/>
    </source>
</evidence>
<gene>
    <name evidence="9" type="ORF">DPPLL_04510</name>
</gene>
<keyword evidence="6 8" id="KW-1133">Transmembrane helix</keyword>
<evidence type="ECO:0000256" key="4">
    <source>
        <dbReference type="ARBA" id="ARBA00022692"/>
    </source>
</evidence>
<evidence type="ECO:0000313" key="10">
    <source>
        <dbReference type="Proteomes" id="UP000830055"/>
    </source>
</evidence>
<comment type="subcellular location">
    <subcellularLocation>
        <location evidence="1">Cell membrane</location>
        <topology evidence="1">Multi-pass membrane protein</topology>
    </subcellularLocation>
</comment>
<feature type="transmembrane region" description="Helical" evidence="8">
    <location>
        <begin position="63"/>
        <end position="85"/>
    </location>
</feature>
<dbReference type="InterPro" id="IPR007227">
    <property type="entry name" value="Cell_shape_determining_MreD"/>
</dbReference>
<feature type="transmembrane region" description="Helical" evidence="8">
    <location>
        <begin position="138"/>
        <end position="158"/>
    </location>
</feature>
<dbReference type="Proteomes" id="UP000830055">
    <property type="component" value="Chromosome"/>
</dbReference>
<keyword evidence="10" id="KW-1185">Reference proteome</keyword>
<feature type="transmembrane region" description="Helical" evidence="8">
    <location>
        <begin position="97"/>
        <end position="117"/>
    </location>
</feature>
<name>A0ABM7W586_9BACT</name>
<proteinExistence type="inferred from homology"/>